<dbReference type="PROSITE" id="PS51257">
    <property type="entry name" value="PROKAR_LIPOPROTEIN"/>
    <property type="match status" value="1"/>
</dbReference>
<evidence type="ECO:0000313" key="3">
    <source>
        <dbReference type="EMBL" id="KTD53374.1"/>
    </source>
</evidence>
<comment type="caution">
    <text evidence="3">The sequence shown here is derived from an EMBL/GenBank/DDBJ whole genome shotgun (WGS) entry which is preliminary data.</text>
</comment>
<keyword evidence="2" id="KW-0472">Membrane</keyword>
<dbReference type="AlphaFoldDB" id="A0A0W0Y9X6"/>
<dbReference type="Proteomes" id="UP000054703">
    <property type="component" value="Unassembled WGS sequence"/>
</dbReference>
<protein>
    <submittedName>
        <fullName evidence="3">IcmM (DotJ)</fullName>
    </submittedName>
</protein>
<dbReference type="STRING" id="45074.Lsan_3784"/>
<feature type="region of interest" description="Disordered" evidence="1">
    <location>
        <begin position="75"/>
        <end position="94"/>
    </location>
</feature>
<keyword evidence="4" id="KW-1185">Reference proteome</keyword>
<accession>A0A0W0Y9X6</accession>
<dbReference type="OrthoDB" id="5653490at2"/>
<name>A0A0W0Y9X6_9GAMM</name>
<proteinExistence type="predicted"/>
<organism evidence="3 4">
    <name type="scientific">Legionella santicrucis</name>
    <dbReference type="NCBI Taxonomy" id="45074"/>
    <lineage>
        <taxon>Bacteria</taxon>
        <taxon>Pseudomonadati</taxon>
        <taxon>Pseudomonadota</taxon>
        <taxon>Gammaproteobacteria</taxon>
        <taxon>Legionellales</taxon>
        <taxon>Legionellaceae</taxon>
        <taxon>Legionella</taxon>
    </lineage>
</organism>
<feature type="transmembrane region" description="Helical" evidence="2">
    <location>
        <begin position="20"/>
        <end position="46"/>
    </location>
</feature>
<dbReference type="EMBL" id="LNYU01000091">
    <property type="protein sequence ID" value="KTD53374.1"/>
    <property type="molecule type" value="Genomic_DNA"/>
</dbReference>
<keyword evidence="2" id="KW-0812">Transmembrane</keyword>
<dbReference type="NCBIfam" id="NF038227">
    <property type="entry name" value="IcmM_DotJ_IVB"/>
    <property type="match status" value="1"/>
</dbReference>
<keyword evidence="2" id="KW-1133">Transmembrane helix</keyword>
<dbReference type="PATRIC" id="fig|45074.5.peg.4064"/>
<sequence length="94" mass="10720">MSRETWSLIKKSKRFDVNVYRRGIVALIFSLILSCIFCLSLFYMYLTEPERDFYATSGVVPPIKLNPMLSPNYSAQALLPPDPTSDGEDKLIPE</sequence>
<dbReference type="RefSeq" id="WP_058515677.1">
    <property type="nucleotide sequence ID" value="NZ_CAAAIH010000001.1"/>
</dbReference>
<evidence type="ECO:0000256" key="1">
    <source>
        <dbReference type="SAM" id="MobiDB-lite"/>
    </source>
</evidence>
<evidence type="ECO:0000256" key="2">
    <source>
        <dbReference type="SAM" id="Phobius"/>
    </source>
</evidence>
<reference evidence="3 4" key="1">
    <citation type="submission" date="2015-11" db="EMBL/GenBank/DDBJ databases">
        <title>Genomic analysis of 38 Legionella species identifies large and diverse effector repertoires.</title>
        <authorList>
            <person name="Burstein D."/>
            <person name="Amaro F."/>
            <person name="Zusman T."/>
            <person name="Lifshitz Z."/>
            <person name="Cohen O."/>
            <person name="Gilbert J.A."/>
            <person name="Pupko T."/>
            <person name="Shuman H.A."/>
            <person name="Segal G."/>
        </authorList>
    </citation>
    <scope>NUCLEOTIDE SEQUENCE [LARGE SCALE GENOMIC DNA]</scope>
    <source>
        <strain evidence="3 4">SC-63-C7</strain>
    </source>
</reference>
<gene>
    <name evidence="3" type="primary">icmM</name>
    <name evidence="3" type="ORF">Lsan_3784</name>
</gene>
<evidence type="ECO:0000313" key="4">
    <source>
        <dbReference type="Proteomes" id="UP000054703"/>
    </source>
</evidence>